<dbReference type="AlphaFoldDB" id="A0A917YUP8"/>
<dbReference type="EMBL" id="BMNH01000004">
    <property type="protein sequence ID" value="GGO66519.1"/>
    <property type="molecule type" value="Genomic_DNA"/>
</dbReference>
<comment type="caution">
    <text evidence="2">The sequence shown here is derived from an EMBL/GenBank/DDBJ whole genome shotgun (WGS) entry which is preliminary data.</text>
</comment>
<reference evidence="2" key="1">
    <citation type="journal article" date="2014" name="Int. J. Syst. Evol. Microbiol.">
        <title>Complete genome sequence of Corynebacterium casei LMG S-19264T (=DSM 44701T), isolated from a smear-ripened cheese.</title>
        <authorList>
            <consortium name="US DOE Joint Genome Institute (JGI-PGF)"/>
            <person name="Walter F."/>
            <person name="Albersmeier A."/>
            <person name="Kalinowski J."/>
            <person name="Ruckert C."/>
        </authorList>
    </citation>
    <scope>NUCLEOTIDE SEQUENCE</scope>
    <source>
        <strain evidence="2">CGMCC 4.7368</strain>
    </source>
</reference>
<dbReference type="InterPro" id="IPR029069">
    <property type="entry name" value="HotDog_dom_sf"/>
</dbReference>
<organism evidence="2 3">
    <name type="scientific">Nonomuraea cavernae</name>
    <dbReference type="NCBI Taxonomy" id="2045107"/>
    <lineage>
        <taxon>Bacteria</taxon>
        <taxon>Bacillati</taxon>
        <taxon>Actinomycetota</taxon>
        <taxon>Actinomycetes</taxon>
        <taxon>Streptosporangiales</taxon>
        <taxon>Streptosporangiaceae</taxon>
        <taxon>Nonomuraea</taxon>
    </lineage>
</organism>
<evidence type="ECO:0000259" key="1">
    <source>
        <dbReference type="Pfam" id="PF13622"/>
    </source>
</evidence>
<dbReference type="CDD" id="cd03440">
    <property type="entry name" value="hot_dog"/>
    <property type="match status" value="1"/>
</dbReference>
<dbReference type="InterPro" id="IPR042171">
    <property type="entry name" value="Acyl-CoA_hotdog"/>
</dbReference>
<gene>
    <name evidence="2" type="ORF">GCM10012289_20730</name>
</gene>
<keyword evidence="3" id="KW-1185">Reference proteome</keyword>
<reference evidence="2" key="2">
    <citation type="submission" date="2020-09" db="EMBL/GenBank/DDBJ databases">
        <authorList>
            <person name="Sun Q."/>
            <person name="Zhou Y."/>
        </authorList>
    </citation>
    <scope>NUCLEOTIDE SEQUENCE</scope>
    <source>
        <strain evidence="2">CGMCC 4.7368</strain>
    </source>
</reference>
<dbReference type="RefSeq" id="WP_372459701.1">
    <property type="nucleotide sequence ID" value="NZ_BMNH01000004.1"/>
</dbReference>
<name>A0A917YUP8_9ACTN</name>
<evidence type="ECO:0000313" key="3">
    <source>
        <dbReference type="Proteomes" id="UP000646523"/>
    </source>
</evidence>
<feature type="domain" description="Acyl-CoA thioesterase-like N-terminal HotDog" evidence="1">
    <location>
        <begin position="27"/>
        <end position="78"/>
    </location>
</feature>
<protein>
    <recommendedName>
        <fullName evidence="1">Acyl-CoA thioesterase-like N-terminal HotDog domain-containing protein</fullName>
    </recommendedName>
</protein>
<evidence type="ECO:0000313" key="2">
    <source>
        <dbReference type="EMBL" id="GGO66519.1"/>
    </source>
</evidence>
<proteinExistence type="predicted"/>
<dbReference type="Proteomes" id="UP000646523">
    <property type="component" value="Unassembled WGS sequence"/>
</dbReference>
<dbReference type="Gene3D" id="2.40.160.210">
    <property type="entry name" value="Acyl-CoA thioesterase, double hotdog domain"/>
    <property type="match status" value="1"/>
</dbReference>
<dbReference type="InterPro" id="IPR049449">
    <property type="entry name" value="TesB_ACOT8-like_N"/>
</dbReference>
<accession>A0A917YUP8</accession>
<dbReference type="Pfam" id="PF13622">
    <property type="entry name" value="4HBT_3"/>
    <property type="match status" value="1"/>
</dbReference>
<dbReference type="SUPFAM" id="SSF54637">
    <property type="entry name" value="Thioesterase/thiol ester dehydrase-isomerase"/>
    <property type="match status" value="1"/>
</dbReference>
<sequence length="85" mass="8794">MTPPGALLRAAPLEDLIETGAHLRGSGGVHGGLTLALLTTAMAERAPGALLQNVTARCLRPLGGEFRIEVPEERTGRTRAAPSPS</sequence>